<organism evidence="2">
    <name type="scientific">Mytilinidion resinicola</name>
    <dbReference type="NCBI Taxonomy" id="574789"/>
    <lineage>
        <taxon>Eukaryota</taxon>
        <taxon>Fungi</taxon>
        <taxon>Dikarya</taxon>
        <taxon>Ascomycota</taxon>
        <taxon>Pezizomycotina</taxon>
        <taxon>Dothideomycetes</taxon>
        <taxon>Pleosporomycetidae</taxon>
        <taxon>Mytilinidiales</taxon>
        <taxon>Mytilinidiaceae</taxon>
        <taxon>Mytilinidion</taxon>
    </lineage>
</organism>
<dbReference type="SUPFAM" id="SSF54695">
    <property type="entry name" value="POZ domain"/>
    <property type="match status" value="1"/>
</dbReference>
<reference evidence="4" key="3">
    <citation type="submission" date="2025-04" db="UniProtKB">
        <authorList>
            <consortium name="RefSeq"/>
        </authorList>
    </citation>
    <scope>IDENTIFICATION</scope>
    <source>
        <strain evidence="4">CBS 304.34</strain>
    </source>
</reference>
<dbReference type="EMBL" id="MU003692">
    <property type="protein sequence ID" value="KAF2816902.1"/>
    <property type="molecule type" value="Genomic_DNA"/>
</dbReference>
<accession>A0A6A6Z720</accession>
<evidence type="ECO:0000313" key="4">
    <source>
        <dbReference type="RefSeq" id="XP_033583866.1"/>
    </source>
</evidence>
<name>A0A6A6Z720_9PEZI</name>
<dbReference type="InterPro" id="IPR011333">
    <property type="entry name" value="SKP1/BTB/POZ_sf"/>
</dbReference>
<feature type="domain" description="BTB" evidence="1">
    <location>
        <begin position="17"/>
        <end position="88"/>
    </location>
</feature>
<evidence type="ECO:0000313" key="2">
    <source>
        <dbReference type="EMBL" id="KAF2816902.1"/>
    </source>
</evidence>
<dbReference type="Proteomes" id="UP000504636">
    <property type="component" value="Unplaced"/>
</dbReference>
<dbReference type="AlphaFoldDB" id="A0A6A6Z720"/>
<dbReference type="PANTHER" id="PTHR47843:SF2">
    <property type="entry name" value="BTB DOMAIN-CONTAINING PROTEIN"/>
    <property type="match status" value="1"/>
</dbReference>
<dbReference type="PROSITE" id="PS50097">
    <property type="entry name" value="BTB"/>
    <property type="match status" value="1"/>
</dbReference>
<dbReference type="RefSeq" id="XP_033583866.1">
    <property type="nucleotide sequence ID" value="XM_033727391.1"/>
</dbReference>
<reference evidence="2 4" key="1">
    <citation type="journal article" date="2020" name="Stud. Mycol.">
        <title>101 Dothideomycetes genomes: a test case for predicting lifestyles and emergence of pathogens.</title>
        <authorList>
            <person name="Haridas S."/>
            <person name="Albert R."/>
            <person name="Binder M."/>
            <person name="Bloem J."/>
            <person name="Labutti K."/>
            <person name="Salamov A."/>
            <person name="Andreopoulos B."/>
            <person name="Baker S."/>
            <person name="Barry K."/>
            <person name="Bills G."/>
            <person name="Bluhm B."/>
            <person name="Cannon C."/>
            <person name="Castanera R."/>
            <person name="Culley D."/>
            <person name="Daum C."/>
            <person name="Ezra D."/>
            <person name="Gonzalez J."/>
            <person name="Henrissat B."/>
            <person name="Kuo A."/>
            <person name="Liang C."/>
            <person name="Lipzen A."/>
            <person name="Lutzoni F."/>
            <person name="Magnuson J."/>
            <person name="Mondo S."/>
            <person name="Nolan M."/>
            <person name="Ohm R."/>
            <person name="Pangilinan J."/>
            <person name="Park H.-J."/>
            <person name="Ramirez L."/>
            <person name="Alfaro M."/>
            <person name="Sun H."/>
            <person name="Tritt A."/>
            <person name="Yoshinaga Y."/>
            <person name="Zwiers L.-H."/>
            <person name="Turgeon B."/>
            <person name="Goodwin S."/>
            <person name="Spatafora J."/>
            <person name="Crous P."/>
            <person name="Grigoriev I."/>
        </authorList>
    </citation>
    <scope>NUCLEOTIDE SEQUENCE</scope>
    <source>
        <strain evidence="2 4">CBS 304.34</strain>
    </source>
</reference>
<reference evidence="4" key="2">
    <citation type="submission" date="2020-04" db="EMBL/GenBank/DDBJ databases">
        <authorList>
            <consortium name="NCBI Genome Project"/>
        </authorList>
    </citation>
    <scope>NUCLEOTIDE SEQUENCE</scope>
    <source>
        <strain evidence="4">CBS 304.34</strain>
    </source>
</reference>
<keyword evidence="3" id="KW-1185">Reference proteome</keyword>
<dbReference type="CDD" id="cd18186">
    <property type="entry name" value="BTB_POZ_ZBTB_KLHL-like"/>
    <property type="match status" value="1"/>
</dbReference>
<evidence type="ECO:0000259" key="1">
    <source>
        <dbReference type="PROSITE" id="PS50097"/>
    </source>
</evidence>
<sequence length="240" mass="27902">MPDVRRPASQAIDPTSNMVTVRVSWEDLSQDFLIHDSFLCKSSDFFAAALRGEWRESTERVVPLPAVLPEHFKLYYNWIYTGKIYSAPDGHIEKALKFESGTLFKKEMSSLIQCWILGHRLLDIRFTDTVMDTLILVGEDYPGYIDLKDDLKAIYTETMPRSSLRCFVTEYIVHCCKDKTLTETYGDVSLPEDFLKDLLSGLIEFRPYRIRPAPSMPRWRDDPCEFHEHTREGKPCWTTT</sequence>
<dbReference type="GeneID" id="54468284"/>
<dbReference type="OrthoDB" id="1022638at2759"/>
<dbReference type="PANTHER" id="PTHR47843">
    <property type="entry name" value="BTB DOMAIN-CONTAINING PROTEIN-RELATED"/>
    <property type="match status" value="1"/>
</dbReference>
<gene>
    <name evidence="2 4" type="ORF">BDZ99DRAFT_564724</name>
</gene>
<proteinExistence type="predicted"/>
<dbReference type="Pfam" id="PF00651">
    <property type="entry name" value="BTB"/>
    <property type="match status" value="1"/>
</dbReference>
<dbReference type="InterPro" id="IPR000210">
    <property type="entry name" value="BTB/POZ_dom"/>
</dbReference>
<protein>
    <recommendedName>
        <fullName evidence="1">BTB domain-containing protein</fullName>
    </recommendedName>
</protein>
<dbReference type="Gene3D" id="3.30.710.10">
    <property type="entry name" value="Potassium Channel Kv1.1, Chain A"/>
    <property type="match status" value="1"/>
</dbReference>
<evidence type="ECO:0000313" key="3">
    <source>
        <dbReference type="Proteomes" id="UP000504636"/>
    </source>
</evidence>